<organism evidence="8 9">
    <name type="scientific">Elsinoe australis</name>
    <dbReference type="NCBI Taxonomy" id="40998"/>
    <lineage>
        <taxon>Eukaryota</taxon>
        <taxon>Fungi</taxon>
        <taxon>Dikarya</taxon>
        <taxon>Ascomycota</taxon>
        <taxon>Pezizomycotina</taxon>
        <taxon>Dothideomycetes</taxon>
        <taxon>Dothideomycetidae</taxon>
        <taxon>Myriangiales</taxon>
        <taxon>Elsinoaceae</taxon>
        <taxon>Elsinoe</taxon>
    </lineage>
</organism>
<dbReference type="InterPro" id="IPR052337">
    <property type="entry name" value="SAT4-like"/>
</dbReference>
<keyword evidence="2 6" id="KW-0812">Transmembrane</keyword>
<gene>
    <name evidence="8" type="ORF">C1H76_1125</name>
</gene>
<evidence type="ECO:0000256" key="2">
    <source>
        <dbReference type="ARBA" id="ARBA00022692"/>
    </source>
</evidence>
<evidence type="ECO:0000256" key="3">
    <source>
        <dbReference type="ARBA" id="ARBA00022989"/>
    </source>
</evidence>
<evidence type="ECO:0000256" key="1">
    <source>
        <dbReference type="ARBA" id="ARBA00004141"/>
    </source>
</evidence>
<comment type="similarity">
    <text evidence="5">Belongs to the SAT4 family.</text>
</comment>
<feature type="transmembrane region" description="Helical" evidence="6">
    <location>
        <begin position="48"/>
        <end position="69"/>
    </location>
</feature>
<evidence type="ECO:0000256" key="4">
    <source>
        <dbReference type="ARBA" id="ARBA00023136"/>
    </source>
</evidence>
<sequence>MATVKSGFGGDGPVLLAVSWTEVVVAVILVVLRGFAASRMNGKWRWDFIWIVLATVMGIASQAALHVATIVQGPNAKKRNWALWGIGAFMMVVTIIQICLSVFECKPVAKLWNPTLEGVCPAKKAAGEYSKFQGAVGAITDFILAVWPVSIVWHLKTSMKVKVGFCLLMAIGILPTIAVIVRIFLLPKISGSADPTFDFTEFMYWAVSELWAVIILSSIPPLRPLFLRIFYGITSSKGGSYGNSKITTNKDGTKVNGGQSVALRTMEEGNKKDGGIQTETTQVLNIEDDNSEDGVLANDYVSNIRVDREYIVEEEEGQLRAGSKF</sequence>
<dbReference type="PANTHER" id="PTHR33048:SF165">
    <property type="entry name" value="INTEGRAL MEMBRANE PROTEIN"/>
    <property type="match status" value="1"/>
</dbReference>
<comment type="subcellular location">
    <subcellularLocation>
        <location evidence="1">Membrane</location>
        <topology evidence="1">Multi-pass membrane protein</topology>
    </subcellularLocation>
</comment>
<keyword evidence="4 6" id="KW-0472">Membrane</keyword>
<protein>
    <recommendedName>
        <fullName evidence="7">Rhodopsin domain-containing protein</fullName>
    </recommendedName>
</protein>
<feature type="transmembrane region" description="Helical" evidence="6">
    <location>
        <begin position="12"/>
        <end position="36"/>
    </location>
</feature>
<dbReference type="AlphaFoldDB" id="A0A4U7B5C1"/>
<keyword evidence="3 6" id="KW-1133">Transmembrane helix</keyword>
<feature type="transmembrane region" description="Helical" evidence="6">
    <location>
        <begin position="81"/>
        <end position="103"/>
    </location>
</feature>
<name>A0A4U7B5C1_9PEZI</name>
<evidence type="ECO:0000313" key="9">
    <source>
        <dbReference type="Proteomes" id="UP000308133"/>
    </source>
</evidence>
<dbReference type="Pfam" id="PF20684">
    <property type="entry name" value="Fung_rhodopsin"/>
    <property type="match status" value="1"/>
</dbReference>
<dbReference type="PANTHER" id="PTHR33048">
    <property type="entry name" value="PTH11-LIKE INTEGRAL MEMBRANE PROTEIN (AFU_ORTHOLOGUE AFUA_5G11245)"/>
    <property type="match status" value="1"/>
</dbReference>
<evidence type="ECO:0000313" key="8">
    <source>
        <dbReference type="EMBL" id="TKX26593.1"/>
    </source>
</evidence>
<evidence type="ECO:0000259" key="7">
    <source>
        <dbReference type="Pfam" id="PF20684"/>
    </source>
</evidence>
<comment type="caution">
    <text evidence="8">The sequence shown here is derived from an EMBL/GenBank/DDBJ whole genome shotgun (WGS) entry which is preliminary data.</text>
</comment>
<dbReference type="EMBL" id="PTQR01000012">
    <property type="protein sequence ID" value="TKX26593.1"/>
    <property type="molecule type" value="Genomic_DNA"/>
</dbReference>
<feature type="domain" description="Rhodopsin" evidence="7">
    <location>
        <begin position="77"/>
        <end position="226"/>
    </location>
</feature>
<evidence type="ECO:0000256" key="6">
    <source>
        <dbReference type="SAM" id="Phobius"/>
    </source>
</evidence>
<feature type="transmembrane region" description="Helical" evidence="6">
    <location>
        <begin position="202"/>
        <end position="222"/>
    </location>
</feature>
<dbReference type="InterPro" id="IPR049326">
    <property type="entry name" value="Rhodopsin_dom_fungi"/>
</dbReference>
<dbReference type="Proteomes" id="UP000308133">
    <property type="component" value="Unassembled WGS sequence"/>
</dbReference>
<evidence type="ECO:0000256" key="5">
    <source>
        <dbReference type="ARBA" id="ARBA00038359"/>
    </source>
</evidence>
<feature type="transmembrane region" description="Helical" evidence="6">
    <location>
        <begin position="165"/>
        <end position="186"/>
    </location>
</feature>
<reference evidence="8 9" key="1">
    <citation type="submission" date="2018-02" db="EMBL/GenBank/DDBJ databases">
        <title>Draft genome sequences of Elsinoe sp., causing black scab on jojoba.</title>
        <authorList>
            <person name="Stodart B."/>
            <person name="Jeffress S."/>
            <person name="Ash G."/>
            <person name="Arun Chinnappa K."/>
        </authorList>
    </citation>
    <scope>NUCLEOTIDE SEQUENCE [LARGE SCALE GENOMIC DNA]</scope>
    <source>
        <strain evidence="8 9">Hillstone_2</strain>
    </source>
</reference>
<accession>A0A4U7B5C1</accession>
<dbReference type="GO" id="GO:0016020">
    <property type="term" value="C:membrane"/>
    <property type="evidence" value="ECO:0007669"/>
    <property type="project" value="UniProtKB-SubCell"/>
</dbReference>
<proteinExistence type="inferred from homology"/>